<name>A0ABS3Q4Q2_9GAMM</name>
<feature type="chain" id="PRO_5045443029" evidence="7">
    <location>
        <begin position="28"/>
        <end position="411"/>
    </location>
</feature>
<evidence type="ECO:0000256" key="6">
    <source>
        <dbReference type="SAM" id="Coils"/>
    </source>
</evidence>
<evidence type="ECO:0000313" key="9">
    <source>
        <dbReference type="Proteomes" id="UP000664835"/>
    </source>
</evidence>
<keyword evidence="3" id="KW-0812">Transmembrane</keyword>
<evidence type="ECO:0000313" key="8">
    <source>
        <dbReference type="EMBL" id="MBO1927312.1"/>
    </source>
</evidence>
<proteinExistence type="predicted"/>
<keyword evidence="6" id="KW-0175">Coiled coil</keyword>
<feature type="coiled-coil region" evidence="6">
    <location>
        <begin position="144"/>
        <end position="174"/>
    </location>
</feature>
<dbReference type="PANTHER" id="PTHR30026:SF20">
    <property type="entry name" value="OUTER MEMBRANE PROTEIN TOLC"/>
    <property type="match status" value="1"/>
</dbReference>
<dbReference type="Gene3D" id="1.20.1600.10">
    <property type="entry name" value="Outer membrane efflux proteins (OEP)"/>
    <property type="match status" value="1"/>
</dbReference>
<reference evidence="8 9" key="1">
    <citation type="submission" date="2021-03" db="EMBL/GenBank/DDBJ databases">
        <title>Thiomicrorhabdus sp.nov.,novel sulfur-oxidizing bacteria isolated from coastal sediment.</title>
        <authorList>
            <person name="Liu X."/>
        </authorList>
    </citation>
    <scope>NUCLEOTIDE SEQUENCE [LARGE SCALE GENOMIC DNA]</scope>
    <source>
        <strain evidence="8 9">6S2-11</strain>
    </source>
</reference>
<comment type="caution">
    <text evidence="8">The sequence shown here is derived from an EMBL/GenBank/DDBJ whole genome shotgun (WGS) entry which is preliminary data.</text>
</comment>
<keyword evidence="2" id="KW-1134">Transmembrane beta strand</keyword>
<evidence type="ECO:0000256" key="3">
    <source>
        <dbReference type="ARBA" id="ARBA00022692"/>
    </source>
</evidence>
<evidence type="ECO:0000256" key="1">
    <source>
        <dbReference type="ARBA" id="ARBA00004442"/>
    </source>
</evidence>
<keyword evidence="9" id="KW-1185">Reference proteome</keyword>
<feature type="signal peptide" evidence="7">
    <location>
        <begin position="1"/>
        <end position="27"/>
    </location>
</feature>
<evidence type="ECO:0000256" key="2">
    <source>
        <dbReference type="ARBA" id="ARBA00022452"/>
    </source>
</evidence>
<sequence length="411" mass="46224">MQKPFLKYPSWSLLWLISIGFSGQTLAASEVSADYAKLVDQVMQTQPQQMQQQSTSELAKQYKNQAERWISDDLSLHLKHENDALLSDDGVRNYEVGAQATVQLPKQQQAWQNLAEQTRSLNGAQQNYLRWLASGKLRDVSWQYRRAEVQKNAADRAYQQAEELLNKVQLKKKAGDATELDLVMAQSKAVELETAKENARFQFELAAKQFKQWTKTDQVPMNTSEDPQQILNAEQHPYLAWLQAQMQVAQAQVGKSKAEQAIAPSVYFGAIHDQAPGSDHSTLVAQLSIPLGMDQKKQIAVAEEQVNLTNSRVTLAQAQLDLQVQAQEALQHVEQLRQQYVLLQQNVSLGESKLQMMEKAYQLGAVNIESLIRAQQSFLEVSKQLALVTVEIAKSVANLNQINGHVLVAYK</sequence>
<evidence type="ECO:0000256" key="7">
    <source>
        <dbReference type="SAM" id="SignalP"/>
    </source>
</evidence>
<protein>
    <submittedName>
        <fullName evidence="8">TolC family protein</fullName>
    </submittedName>
</protein>
<dbReference type="PANTHER" id="PTHR30026">
    <property type="entry name" value="OUTER MEMBRANE PROTEIN TOLC"/>
    <property type="match status" value="1"/>
</dbReference>
<accession>A0ABS3Q4Q2</accession>
<dbReference type="Proteomes" id="UP000664835">
    <property type="component" value="Unassembled WGS sequence"/>
</dbReference>
<keyword evidence="4" id="KW-0472">Membrane</keyword>
<dbReference type="InterPro" id="IPR051906">
    <property type="entry name" value="TolC-like"/>
</dbReference>
<gene>
    <name evidence="8" type="ORF">J3998_06945</name>
</gene>
<feature type="coiled-coil region" evidence="6">
    <location>
        <begin position="319"/>
        <end position="346"/>
    </location>
</feature>
<organism evidence="8 9">
    <name type="scientific">Thiomicrorhabdus marina</name>
    <dbReference type="NCBI Taxonomy" id="2818442"/>
    <lineage>
        <taxon>Bacteria</taxon>
        <taxon>Pseudomonadati</taxon>
        <taxon>Pseudomonadota</taxon>
        <taxon>Gammaproteobacteria</taxon>
        <taxon>Thiotrichales</taxon>
        <taxon>Piscirickettsiaceae</taxon>
        <taxon>Thiomicrorhabdus</taxon>
    </lineage>
</organism>
<comment type="subcellular location">
    <subcellularLocation>
        <location evidence="1">Cell outer membrane</location>
    </subcellularLocation>
</comment>
<evidence type="ECO:0000256" key="4">
    <source>
        <dbReference type="ARBA" id="ARBA00023136"/>
    </source>
</evidence>
<dbReference type="EMBL" id="JAGETV010000009">
    <property type="protein sequence ID" value="MBO1927312.1"/>
    <property type="molecule type" value="Genomic_DNA"/>
</dbReference>
<keyword evidence="7" id="KW-0732">Signal</keyword>
<dbReference type="RefSeq" id="WP_208149154.1">
    <property type="nucleotide sequence ID" value="NZ_JAGETV010000009.1"/>
</dbReference>
<dbReference type="SUPFAM" id="SSF56954">
    <property type="entry name" value="Outer membrane efflux proteins (OEP)"/>
    <property type="match status" value="1"/>
</dbReference>
<keyword evidence="5" id="KW-0998">Cell outer membrane</keyword>
<evidence type="ECO:0000256" key="5">
    <source>
        <dbReference type="ARBA" id="ARBA00023237"/>
    </source>
</evidence>